<dbReference type="Pfam" id="PF04028">
    <property type="entry name" value="DUF374"/>
    <property type="match status" value="1"/>
</dbReference>
<keyword evidence="3" id="KW-1185">Reference proteome</keyword>
<gene>
    <name evidence="2" type="ORF">MGEO_18250</name>
</gene>
<evidence type="ECO:0000313" key="2">
    <source>
        <dbReference type="EMBL" id="OSQ45264.1"/>
    </source>
</evidence>
<comment type="caution">
    <text evidence="2">The sequence shown here is derived from an EMBL/GenBank/DDBJ whole genome shotgun (WGS) entry which is preliminary data.</text>
</comment>
<dbReference type="Proteomes" id="UP000193926">
    <property type="component" value="Unassembled WGS sequence"/>
</dbReference>
<evidence type="ECO:0000259" key="1">
    <source>
        <dbReference type="Pfam" id="PF04028"/>
    </source>
</evidence>
<organism evidence="2 3">
    <name type="scientific">Marivita geojedonensis</name>
    <dbReference type="NCBI Taxonomy" id="1123756"/>
    <lineage>
        <taxon>Bacteria</taxon>
        <taxon>Pseudomonadati</taxon>
        <taxon>Pseudomonadota</taxon>
        <taxon>Alphaproteobacteria</taxon>
        <taxon>Rhodobacterales</taxon>
        <taxon>Roseobacteraceae</taxon>
        <taxon>Marivita</taxon>
    </lineage>
</organism>
<dbReference type="RefSeq" id="WP_233139999.1">
    <property type="nucleotide sequence ID" value="NZ_JFKC01000027.1"/>
</dbReference>
<dbReference type="EMBL" id="JFKC01000027">
    <property type="protein sequence ID" value="OSQ45264.1"/>
    <property type="molecule type" value="Genomic_DNA"/>
</dbReference>
<feature type="domain" description="DUF374" evidence="1">
    <location>
        <begin position="75"/>
        <end position="135"/>
    </location>
</feature>
<name>A0A1X4NEJ7_9RHOB</name>
<proteinExistence type="predicted"/>
<protein>
    <recommendedName>
        <fullName evidence="1">DUF374 domain-containing protein</fullName>
    </recommendedName>
</protein>
<dbReference type="AlphaFoldDB" id="A0A1X4NEJ7"/>
<accession>A0A1X4NEJ7</accession>
<sequence>MSLRRRIETSKTVAAGLGALGWGYLAFCDRNTDWQVEGLTDLQDALSEGPILLVMWHSRSVMGAIHWPVADGPLSSLYNRSPVGRISGAVQRRAGLQAVEMSRTRSNRSASREVLRRFRDGVSIGMTGDGPLGPAHEVLDAPLDWARTLGAPVFCYAFSTTRGRQLNTWDKMLVPLPFGRGAKVFARFDGTLPRRATGAELEATREALRCFMDTTTARADALVGKAAES</sequence>
<reference evidence="2 3" key="1">
    <citation type="submission" date="2014-03" db="EMBL/GenBank/DDBJ databases">
        <title>The draft genome sequence of Marivita geojedonensis KCTC 23882.</title>
        <authorList>
            <person name="Lai Q."/>
            <person name="Shao Z."/>
        </authorList>
    </citation>
    <scope>NUCLEOTIDE SEQUENCE [LARGE SCALE GENOMIC DNA]</scope>
    <source>
        <strain evidence="2 3">DPG-138</strain>
    </source>
</reference>
<evidence type="ECO:0000313" key="3">
    <source>
        <dbReference type="Proteomes" id="UP000193926"/>
    </source>
</evidence>
<dbReference type="STRING" id="1123756.MGEO_18250"/>
<dbReference type="InterPro" id="IPR007172">
    <property type="entry name" value="DUF374"/>
</dbReference>